<accession>A0ABX7NXW5</accession>
<dbReference type="InterPro" id="IPR009081">
    <property type="entry name" value="PP-bd_ACP"/>
</dbReference>
<dbReference type="Pfam" id="PF00550">
    <property type="entry name" value="PP-binding"/>
    <property type="match status" value="2"/>
</dbReference>
<dbReference type="Gene3D" id="1.10.1200.10">
    <property type="entry name" value="ACP-like"/>
    <property type="match status" value="2"/>
</dbReference>
<dbReference type="InterPro" id="IPR020845">
    <property type="entry name" value="AMP-binding_CS"/>
</dbReference>
<dbReference type="NCBIfam" id="NF003417">
    <property type="entry name" value="PRK04813.1"/>
    <property type="match status" value="2"/>
</dbReference>
<dbReference type="InterPro" id="IPR025110">
    <property type="entry name" value="AMP-bd_C"/>
</dbReference>
<dbReference type="InterPro" id="IPR001242">
    <property type="entry name" value="Condensation_dom"/>
</dbReference>
<feature type="domain" description="Carrier" evidence="5">
    <location>
        <begin position="1010"/>
        <end position="1085"/>
    </location>
</feature>
<comment type="cofactor">
    <cofactor evidence="1">
        <name>pantetheine 4'-phosphate</name>
        <dbReference type="ChEBI" id="CHEBI:47942"/>
    </cofactor>
</comment>
<feature type="compositionally biased region" description="Low complexity" evidence="4">
    <location>
        <begin position="27"/>
        <end position="39"/>
    </location>
</feature>
<dbReference type="InterPro" id="IPR001031">
    <property type="entry name" value="Thioesterase"/>
</dbReference>
<dbReference type="Gene3D" id="3.30.559.10">
    <property type="entry name" value="Chloramphenicol acetyltransferase-like domain"/>
    <property type="match status" value="2"/>
</dbReference>
<gene>
    <name evidence="6" type="ORF">JY651_01905</name>
</gene>
<dbReference type="InterPro" id="IPR029058">
    <property type="entry name" value="AB_hydrolase_fold"/>
</dbReference>
<feature type="region of interest" description="Disordered" evidence="4">
    <location>
        <begin position="26"/>
        <end position="54"/>
    </location>
</feature>
<dbReference type="Gene3D" id="3.30.300.30">
    <property type="match status" value="2"/>
</dbReference>
<keyword evidence="7" id="KW-1185">Reference proteome</keyword>
<evidence type="ECO:0000256" key="1">
    <source>
        <dbReference type="ARBA" id="ARBA00001957"/>
    </source>
</evidence>
<dbReference type="PANTHER" id="PTHR45527:SF1">
    <property type="entry name" value="FATTY ACID SYNTHASE"/>
    <property type="match status" value="1"/>
</dbReference>
<dbReference type="Gene3D" id="3.40.50.980">
    <property type="match status" value="4"/>
</dbReference>
<keyword evidence="3" id="KW-0597">Phosphoprotein</keyword>
<dbReference type="CDD" id="cd19531">
    <property type="entry name" value="LCL_NRPS-like"/>
    <property type="match status" value="2"/>
</dbReference>
<dbReference type="InterPro" id="IPR045851">
    <property type="entry name" value="AMP-bd_C_sf"/>
</dbReference>
<dbReference type="CDD" id="cd05930">
    <property type="entry name" value="A_NRPS"/>
    <property type="match status" value="2"/>
</dbReference>
<dbReference type="Pfam" id="PF13193">
    <property type="entry name" value="AMP-binding_C"/>
    <property type="match status" value="2"/>
</dbReference>
<reference evidence="6 7" key="1">
    <citation type="submission" date="2021-02" db="EMBL/GenBank/DDBJ databases">
        <title>De Novo genome assembly of isolated myxobacteria.</title>
        <authorList>
            <person name="Stevens D.C."/>
        </authorList>
    </citation>
    <scope>NUCLEOTIDE SEQUENCE [LARGE SCALE GENOMIC DNA]</scope>
    <source>
        <strain evidence="7">SCPEA02</strain>
    </source>
</reference>
<dbReference type="SUPFAM" id="SSF52777">
    <property type="entry name" value="CoA-dependent acyltransferases"/>
    <property type="match status" value="4"/>
</dbReference>
<dbReference type="SUPFAM" id="SSF47336">
    <property type="entry name" value="ACP-like"/>
    <property type="match status" value="2"/>
</dbReference>
<dbReference type="InterPro" id="IPR036736">
    <property type="entry name" value="ACP-like_sf"/>
</dbReference>
<dbReference type="Gene3D" id="2.30.38.10">
    <property type="entry name" value="Luciferase, Domain 3"/>
    <property type="match status" value="2"/>
</dbReference>
<evidence type="ECO:0000256" key="3">
    <source>
        <dbReference type="ARBA" id="ARBA00022553"/>
    </source>
</evidence>
<dbReference type="SMART" id="SM00824">
    <property type="entry name" value="PKS_TE"/>
    <property type="match status" value="1"/>
</dbReference>
<name>A0ABX7NXW5_9BACT</name>
<dbReference type="InterPro" id="IPR000873">
    <property type="entry name" value="AMP-dep_synth/lig_dom"/>
</dbReference>
<dbReference type="Proteomes" id="UP000662747">
    <property type="component" value="Chromosome"/>
</dbReference>
<dbReference type="SUPFAM" id="SSF53474">
    <property type="entry name" value="alpha/beta-Hydrolases"/>
    <property type="match status" value="1"/>
</dbReference>
<keyword evidence="2" id="KW-0596">Phosphopantetheine</keyword>
<dbReference type="InterPro" id="IPR006162">
    <property type="entry name" value="Ppantetheine_attach_site"/>
</dbReference>
<evidence type="ECO:0000259" key="5">
    <source>
        <dbReference type="PROSITE" id="PS50075"/>
    </source>
</evidence>
<dbReference type="InterPro" id="IPR010071">
    <property type="entry name" value="AA_adenyl_dom"/>
</dbReference>
<evidence type="ECO:0000256" key="4">
    <source>
        <dbReference type="SAM" id="MobiDB-lite"/>
    </source>
</evidence>
<protein>
    <submittedName>
        <fullName evidence="6">Amino acid adenylation domain-containing protein</fullName>
    </submittedName>
</protein>
<dbReference type="SMART" id="SM00823">
    <property type="entry name" value="PKS_PP"/>
    <property type="match status" value="2"/>
</dbReference>
<dbReference type="InterPro" id="IPR023213">
    <property type="entry name" value="CAT-like_dom_sf"/>
</dbReference>
<sequence length="2433" mass="265543">MSDSDLHKRLASLPPEKRNLLLKQLRARQQSAPQPASALPTLEPQPRGDGPLPMSFAQQRLWFMDQLEPGTALYNIPSALRLRGPLNTTALERAFTELVRRHESLRTTFQSHQEQPTQVVSPPAPFTLTRVDLGARPAAERETEARRLIQEEVLRPFDLSRGPLLRTTLLRLSDTEHVLVLVMHHIISDGWSMSVLVQEMAALYAAFSQGQPSPLPALPVQYADYTLWQRQWLQGEELQRQLSWWKQQFQDMPGLLQLPTDRPRPPAQTFRGASVSFELPRELAAAVNALCQREGVTPYMLLLSAWQVLLHRVSGQEDLTVGSPFAGRRFVETEGLIGFFVNTLVLRARLSPQLSFRELLARTRTSLLEAQTRQDLPFEKLVEELHPERDLSHGPLFQVSFALEQPRPQSLGTQGLTLSPLEIESHVAKADLALLMVQSPEALLGSLEFNTDLFDKSTASRLVGNLRMLLEGICAQPAAPLSELPLLTAPERQWLLAKEGPAPRELPQPTLVHHLFEAQARRAPDAVAVRSGGEALTYGELDARANQLAHHLRGLGVGPDVRVAICLERAPELIVAILATLKAGGAWLPMDPSLPTDRISFMLADAAVPIIITTESVADELPSRGEQLVLMDVDAPLLAGQPRTPPTVELADGHLAYVIYTSGSTGRPKGTLLHHRGLVNTALLTIDAMGLRPGERVLQFFSAAFDASVWEIVPPLLAGAELCLASRDELMPGTPLVTVLREQAITAATLTPSVLAQLEPEGLETLKTVVTAGEACTPELVARWQPGRRFINAYGPTETTICATLTDAVDARRITIGRPFHNVRVAVLDEHLRPVPVGVAGELCIGGAGVARGYLGRPELTAERFVPDAGGAPGGRLYRTGDKARWLADGQLEFLGRIDFQVKVRGYRIEPGEVEAVLLGHPALREAVVVARESASGNTRLVAYVVPREGQSVEASALRTWLKGKLPEYMVPSAFISLEALPISSSGKVDRDALPEPGAEHQPASANHVAPRTPVETALAGMWMELLELERVGAHDNFFELGGHSLLATQVISRIRARFGVELPLRTLFSAPTLEGLAAQVEAALGDASASTQAPAPRRAERTGSIPLSFAQQRLWFLDQLEPGTSHYNVPAGLRLEGALDTRALQLAFDELLRRHESLRTTFRAEQGEPVQVIAPPVSLPLEVVDLREVPATELEAETRHLVAQEARRPFNLSTGPLLRATLLRLGEQRHVLLLTLHHIISDGWSMGVLVREMGALYEAFRQGRPSPLPELGLQYADYAIWQRQWLSGEVLESRLGWWRQRLEGAPTVVDLPTDRPRPAVRTYRGATHLTLLPRSLADALEALSKREGATLFMTLMAAFQALLHRYSGQTDILVGTDVANRDHAETESLIGFFVNQLVMRLRLGDNPSFRQLLAQTRQVSLDAFAHQDVPFEDLVRALNPERSMAHAPLFQVKLVLQNQNTSRAVVELPGLRLESDAVDPATAKLDLTVLVSPATEGLYCAWMYSMDLFDAPTMERMALHFQRVLEAVVATGGEQRLSALPLLSEAERHRLLVDWNEPAAPAPSRCFHELFAEQAARVPDAVAVVASDGQLTYGELDRKANQLAHYLQALGVMPETRVGLFVERSVHALVGLLGILKAGGAYVALDPSQTHAQERMRHVLSNAKAQLIVTQESLMDELPAQGGFLVSLDAEDGLLEAQPEEAPTSRVGSGNLAYVLYTSGSTGQPKGVCIEHRHLTCYVEGVTRRLELAPGSSFGSVSTLAADLGHTAIFPTLASGGALHLVEQETAADPGRMRDYGARHAVDGLKIVPTHLGALLSAPGAEKLLPRQRLVLGGDMSDWALVEQVHALSPTCEVFNHYGPTETTVGVLCGRVERGVRAPGALSVPLGRPLGRVRVYVLDAYGQPVPVGVPGELYIGGASVARGYLGRADLTAERFVPDAFSPEPGARVYRSGDKVRWLQDGRIEFLGRMDHQLKIRGYRVELGEVEAALGAHPSVRECVVVAREEQPGDKRLVAYVVAREGQSLEEEVLTGFLEKRLPEYMVPSVFVMLEALPLTSNGKVDRKALPAPVRAREDADHVAPRTATELRLAAIWEELLKVPRVGARDDFFELGGHSLMATQVVARVHGTFGVELAVIDLFEAPTLEGLAARIDAGAPSQSALVPLRRGGSRTPFFCVHPVGGGVLCYLELSRRLPPEQPFYGLQVPVGQEPHGTLEAMAGHYVDAIQEVQPHGPYLLGGWSLGGRVAYEMARQLQERGEKVALLVIIDARSREDGPPLEEAEARAREVFQFAEHLSRQAGLNPEAAELLGQVDAGELKALLEDAPGADAGLPPKALAELRELWRVFSRNLRATQAYLPGNYPGRAVLLRAAEGPREGLEEDLGWGALTSGVEVHEVPGDHFSLIAPPHVERLAERLRELLERAAGPGSSLSTAA</sequence>
<evidence type="ECO:0000313" key="7">
    <source>
        <dbReference type="Proteomes" id="UP000662747"/>
    </source>
</evidence>
<dbReference type="RefSeq" id="WP_206725333.1">
    <property type="nucleotide sequence ID" value="NZ_CP071090.1"/>
</dbReference>
<evidence type="ECO:0000256" key="2">
    <source>
        <dbReference type="ARBA" id="ARBA00022450"/>
    </source>
</evidence>
<dbReference type="PROSITE" id="PS00455">
    <property type="entry name" value="AMP_BINDING"/>
    <property type="match status" value="2"/>
</dbReference>
<dbReference type="SUPFAM" id="SSF56801">
    <property type="entry name" value="Acetyl-CoA synthetase-like"/>
    <property type="match status" value="2"/>
</dbReference>
<dbReference type="Pfam" id="PF00668">
    <property type="entry name" value="Condensation"/>
    <property type="match status" value="2"/>
</dbReference>
<dbReference type="PROSITE" id="PS00012">
    <property type="entry name" value="PHOSPHOPANTETHEINE"/>
    <property type="match status" value="2"/>
</dbReference>
<dbReference type="Pfam" id="PF00501">
    <property type="entry name" value="AMP-binding"/>
    <property type="match status" value="2"/>
</dbReference>
<evidence type="ECO:0000313" key="6">
    <source>
        <dbReference type="EMBL" id="QSQ23762.1"/>
    </source>
</evidence>
<proteinExistence type="predicted"/>
<dbReference type="InterPro" id="IPR020802">
    <property type="entry name" value="TesA-like"/>
</dbReference>
<dbReference type="Gene3D" id="3.30.559.30">
    <property type="entry name" value="Nonribosomal peptide synthetase, condensation domain"/>
    <property type="match status" value="2"/>
</dbReference>
<dbReference type="InterPro" id="IPR020806">
    <property type="entry name" value="PKS_PP-bd"/>
</dbReference>
<dbReference type="NCBIfam" id="TIGR01733">
    <property type="entry name" value="AA-adenyl-dom"/>
    <property type="match status" value="2"/>
</dbReference>
<dbReference type="Pfam" id="PF00975">
    <property type="entry name" value="Thioesterase"/>
    <property type="match status" value="1"/>
</dbReference>
<feature type="domain" description="Carrier" evidence="5">
    <location>
        <begin position="2080"/>
        <end position="2155"/>
    </location>
</feature>
<organism evidence="6 7">
    <name type="scientific">Pyxidicoccus parkwayensis</name>
    <dbReference type="NCBI Taxonomy" id="2813578"/>
    <lineage>
        <taxon>Bacteria</taxon>
        <taxon>Pseudomonadati</taxon>
        <taxon>Myxococcota</taxon>
        <taxon>Myxococcia</taxon>
        <taxon>Myxococcales</taxon>
        <taxon>Cystobacterineae</taxon>
        <taxon>Myxococcaceae</taxon>
        <taxon>Pyxidicoccus</taxon>
    </lineage>
</organism>
<feature type="region of interest" description="Disordered" evidence="4">
    <location>
        <begin position="988"/>
        <end position="1011"/>
    </location>
</feature>
<dbReference type="EMBL" id="CP071090">
    <property type="protein sequence ID" value="QSQ23762.1"/>
    <property type="molecule type" value="Genomic_DNA"/>
</dbReference>
<dbReference type="Gene3D" id="3.40.50.1820">
    <property type="entry name" value="alpha/beta hydrolase"/>
    <property type="match status" value="1"/>
</dbReference>
<dbReference type="PROSITE" id="PS50075">
    <property type="entry name" value="CARRIER"/>
    <property type="match status" value="2"/>
</dbReference>
<dbReference type="PANTHER" id="PTHR45527">
    <property type="entry name" value="NONRIBOSOMAL PEPTIDE SYNTHETASE"/>
    <property type="match status" value="1"/>
</dbReference>